<keyword evidence="3" id="KW-1185">Reference proteome</keyword>
<dbReference type="AlphaFoldDB" id="A0A5B7JK71"/>
<proteinExistence type="predicted"/>
<evidence type="ECO:0000313" key="2">
    <source>
        <dbReference type="EMBL" id="MPC93597.1"/>
    </source>
</evidence>
<dbReference type="Proteomes" id="UP000324222">
    <property type="component" value="Unassembled WGS sequence"/>
</dbReference>
<accession>A0A5B7JK71</accession>
<gene>
    <name evidence="2" type="ORF">E2C01_088731</name>
</gene>
<organism evidence="2 3">
    <name type="scientific">Portunus trituberculatus</name>
    <name type="common">Swimming crab</name>
    <name type="synonym">Neptunus trituberculatus</name>
    <dbReference type="NCBI Taxonomy" id="210409"/>
    <lineage>
        <taxon>Eukaryota</taxon>
        <taxon>Metazoa</taxon>
        <taxon>Ecdysozoa</taxon>
        <taxon>Arthropoda</taxon>
        <taxon>Crustacea</taxon>
        <taxon>Multicrustacea</taxon>
        <taxon>Malacostraca</taxon>
        <taxon>Eumalacostraca</taxon>
        <taxon>Eucarida</taxon>
        <taxon>Decapoda</taxon>
        <taxon>Pleocyemata</taxon>
        <taxon>Brachyura</taxon>
        <taxon>Eubrachyura</taxon>
        <taxon>Portunoidea</taxon>
        <taxon>Portunidae</taxon>
        <taxon>Portuninae</taxon>
        <taxon>Portunus</taxon>
    </lineage>
</organism>
<name>A0A5B7JK71_PORTR</name>
<protein>
    <submittedName>
        <fullName evidence="2">Uncharacterized protein</fullName>
    </submittedName>
</protein>
<reference evidence="2 3" key="1">
    <citation type="submission" date="2019-05" db="EMBL/GenBank/DDBJ databases">
        <title>Another draft genome of Portunus trituberculatus and its Hox gene families provides insights of decapod evolution.</title>
        <authorList>
            <person name="Jeong J.-H."/>
            <person name="Song I."/>
            <person name="Kim S."/>
            <person name="Choi T."/>
            <person name="Kim D."/>
            <person name="Ryu S."/>
            <person name="Kim W."/>
        </authorList>
    </citation>
    <scope>NUCLEOTIDE SEQUENCE [LARGE SCALE GENOMIC DNA]</scope>
    <source>
        <tissue evidence="2">Muscle</tissue>
    </source>
</reference>
<sequence length="68" mass="7839">MQFVYPEDQVTPKLFSDTTRYLPLGHYVRLIISTRTKSWEIGTSVAQRQSRRESAQRLSRTVASHGVT</sequence>
<comment type="caution">
    <text evidence="2">The sequence shown here is derived from an EMBL/GenBank/DDBJ whole genome shotgun (WGS) entry which is preliminary data.</text>
</comment>
<evidence type="ECO:0000313" key="3">
    <source>
        <dbReference type="Proteomes" id="UP000324222"/>
    </source>
</evidence>
<feature type="region of interest" description="Disordered" evidence="1">
    <location>
        <begin position="44"/>
        <end position="68"/>
    </location>
</feature>
<evidence type="ECO:0000256" key="1">
    <source>
        <dbReference type="SAM" id="MobiDB-lite"/>
    </source>
</evidence>
<dbReference type="EMBL" id="VSRR010095423">
    <property type="protein sequence ID" value="MPC93597.1"/>
    <property type="molecule type" value="Genomic_DNA"/>
</dbReference>